<dbReference type="AlphaFoldDB" id="A0A0F9MVG4"/>
<gene>
    <name evidence="1" type="ORF">LCGC14_1412630</name>
</gene>
<evidence type="ECO:0000313" key="1">
    <source>
        <dbReference type="EMBL" id="KKM73227.1"/>
    </source>
</evidence>
<organism evidence="1">
    <name type="scientific">marine sediment metagenome</name>
    <dbReference type="NCBI Taxonomy" id="412755"/>
    <lineage>
        <taxon>unclassified sequences</taxon>
        <taxon>metagenomes</taxon>
        <taxon>ecological metagenomes</taxon>
    </lineage>
</organism>
<protein>
    <submittedName>
        <fullName evidence="1">Uncharacterized protein</fullName>
    </submittedName>
</protein>
<sequence>MESVSIRMVSDVRPQWIAQMYPPKVGRDHLGLGSVSSDQILPSLVPGINVLTVHPRYHSFYVFLLDEFWRSERPRSHSEWVRFYRPREFIFSVGAHLCDRPEHGDLRTIVGGQRTGPLAAPVSSEFDTAFEYIKSELGGYGLYYRSVIAEMGLIYPGGPGFPYPIDVPSEEGKKTAAAFRRAIQETTYYQEYFEQDVVRVPYDVVVEYIRGACLCQLQRQDAPDHRLVVDSFCHGGNVDSADARRATLRFFLDLADQTDGHSISQDDFRQLIYFGAAANGAKYHPRNEVMDTYKRWRLYQAREYYAFALNALWCHLCDVGLNLQGDLRPVPISEILNHMMIALDYARLAELLDVEPPGLTPESDFIRLTRWLEALVGADGAAFDERCNLDSPVHEHKLYRLAIDPYAEPAAMAAGMLTVLALITLRFGHPNLWMEPEWTISKMGSDGRLSVDGFLRSIRHRIQRGSISIGEVTAWLLQDYVILQHHIIATGKLPENTFRFQREGNRLSFFRLANRLDFTDSRFDAISTTVHELGFCGDFRLTSHDLTASGRELLERGDIQWTS</sequence>
<reference evidence="1" key="1">
    <citation type="journal article" date="2015" name="Nature">
        <title>Complex archaea that bridge the gap between prokaryotes and eukaryotes.</title>
        <authorList>
            <person name="Spang A."/>
            <person name="Saw J.H."/>
            <person name="Jorgensen S.L."/>
            <person name="Zaremba-Niedzwiedzka K."/>
            <person name="Martijn J."/>
            <person name="Lind A.E."/>
            <person name="van Eijk R."/>
            <person name="Schleper C."/>
            <person name="Guy L."/>
            <person name="Ettema T.J."/>
        </authorList>
    </citation>
    <scope>NUCLEOTIDE SEQUENCE</scope>
</reference>
<name>A0A0F9MVG4_9ZZZZ</name>
<proteinExistence type="predicted"/>
<dbReference type="EMBL" id="LAZR01009336">
    <property type="protein sequence ID" value="KKM73227.1"/>
    <property type="molecule type" value="Genomic_DNA"/>
</dbReference>
<comment type="caution">
    <text evidence="1">The sequence shown here is derived from an EMBL/GenBank/DDBJ whole genome shotgun (WGS) entry which is preliminary data.</text>
</comment>
<accession>A0A0F9MVG4</accession>